<keyword evidence="1" id="KW-1133">Transmembrane helix</keyword>
<gene>
    <name evidence="2" type="ORF">R3P38DRAFT_1084308</name>
</gene>
<evidence type="ECO:0000313" key="2">
    <source>
        <dbReference type="EMBL" id="KAK7023994.1"/>
    </source>
</evidence>
<dbReference type="EMBL" id="JAWWNJ010000035">
    <property type="protein sequence ID" value="KAK7023994.1"/>
    <property type="molecule type" value="Genomic_DNA"/>
</dbReference>
<dbReference type="Proteomes" id="UP001362999">
    <property type="component" value="Unassembled WGS sequence"/>
</dbReference>
<reference evidence="2 3" key="1">
    <citation type="journal article" date="2024" name="J Genomics">
        <title>Draft genome sequencing and assembly of Favolaschia claudopus CIRM-BRFM 2984 isolated from oak limbs.</title>
        <authorList>
            <person name="Navarro D."/>
            <person name="Drula E."/>
            <person name="Chaduli D."/>
            <person name="Cazenave R."/>
            <person name="Ahrendt S."/>
            <person name="Wang J."/>
            <person name="Lipzen A."/>
            <person name="Daum C."/>
            <person name="Barry K."/>
            <person name="Grigoriev I.V."/>
            <person name="Favel A."/>
            <person name="Rosso M.N."/>
            <person name="Martin F."/>
        </authorList>
    </citation>
    <scope>NUCLEOTIDE SEQUENCE [LARGE SCALE GENOMIC DNA]</scope>
    <source>
        <strain evidence="2 3">CIRM-BRFM 2984</strain>
    </source>
</reference>
<feature type="transmembrane region" description="Helical" evidence="1">
    <location>
        <begin position="89"/>
        <end position="114"/>
    </location>
</feature>
<keyword evidence="1" id="KW-0812">Transmembrane</keyword>
<evidence type="ECO:0000313" key="3">
    <source>
        <dbReference type="Proteomes" id="UP001362999"/>
    </source>
</evidence>
<sequence>MRLSPPHVHNIDSISSCSTLTNSRTGAASSAPRLRPYHAEELKQTPPLHPSKKVIVYSSLVLPSPSQYSPHLTLCHVLNRLHTCRALCLPFPVFSLFPFRFWVFCSGFLYVQYLDRSRYHSSHLHLPYIRNLHRLLPQKILSFWFLLFLFLLALTGPDTHHHSCLLACDCNCASRCYPFPITVYTSKSALSTTAKVLYIVFKIHVTYRT</sequence>
<organism evidence="2 3">
    <name type="scientific">Favolaschia claudopus</name>
    <dbReference type="NCBI Taxonomy" id="2862362"/>
    <lineage>
        <taxon>Eukaryota</taxon>
        <taxon>Fungi</taxon>
        <taxon>Dikarya</taxon>
        <taxon>Basidiomycota</taxon>
        <taxon>Agaricomycotina</taxon>
        <taxon>Agaricomycetes</taxon>
        <taxon>Agaricomycetidae</taxon>
        <taxon>Agaricales</taxon>
        <taxon>Marasmiineae</taxon>
        <taxon>Mycenaceae</taxon>
        <taxon>Favolaschia</taxon>
    </lineage>
</organism>
<keyword evidence="3" id="KW-1185">Reference proteome</keyword>
<feature type="transmembrane region" description="Helical" evidence="1">
    <location>
        <begin position="135"/>
        <end position="154"/>
    </location>
</feature>
<evidence type="ECO:0000256" key="1">
    <source>
        <dbReference type="SAM" id="Phobius"/>
    </source>
</evidence>
<keyword evidence="1" id="KW-0472">Membrane</keyword>
<protein>
    <submittedName>
        <fullName evidence="2">Uncharacterized protein</fullName>
    </submittedName>
</protein>
<proteinExistence type="predicted"/>
<comment type="caution">
    <text evidence="2">The sequence shown here is derived from an EMBL/GenBank/DDBJ whole genome shotgun (WGS) entry which is preliminary data.</text>
</comment>
<accession>A0AAW0BCW4</accession>
<name>A0AAW0BCW4_9AGAR</name>
<dbReference type="AlphaFoldDB" id="A0AAW0BCW4"/>